<evidence type="ECO:0000256" key="2">
    <source>
        <dbReference type="ARBA" id="ARBA00012895"/>
    </source>
</evidence>
<keyword evidence="4" id="KW-0413">Isomerase</keyword>
<dbReference type="PANTHER" id="PTHR45866">
    <property type="entry name" value="DNA GYRASE/TOPOISOMERASE SUBUNIT B"/>
    <property type="match status" value="1"/>
</dbReference>
<dbReference type="CDD" id="cd00090">
    <property type="entry name" value="HTH_ARSR"/>
    <property type="match status" value="1"/>
</dbReference>
<dbReference type="InterPro" id="IPR011991">
    <property type="entry name" value="ArsR-like_HTH"/>
</dbReference>
<proteinExistence type="predicted"/>
<evidence type="ECO:0000256" key="4">
    <source>
        <dbReference type="ARBA" id="ARBA00023235"/>
    </source>
</evidence>
<gene>
    <name evidence="6" type="ORF">OB236_26505</name>
</gene>
<name>A0ABT2UNS0_9BACL</name>
<feature type="domain" description="Histidine kinase/HSP90-like ATPase" evidence="5">
    <location>
        <begin position="200"/>
        <end position="330"/>
    </location>
</feature>
<comment type="caution">
    <text evidence="6">The sequence shown here is derived from an EMBL/GenBank/DDBJ whole genome shotgun (WGS) entry which is preliminary data.</text>
</comment>
<dbReference type="SUPFAM" id="SSF46785">
    <property type="entry name" value="Winged helix' DNA-binding domain"/>
    <property type="match status" value="1"/>
</dbReference>
<evidence type="ECO:0000256" key="3">
    <source>
        <dbReference type="ARBA" id="ARBA00023125"/>
    </source>
</evidence>
<dbReference type="SUPFAM" id="SSF55874">
    <property type="entry name" value="ATPase domain of HSP90 chaperone/DNA topoisomerase II/histidine kinase"/>
    <property type="match status" value="1"/>
</dbReference>
<dbReference type="EC" id="5.6.2.2" evidence="2"/>
<dbReference type="InterPro" id="IPR003594">
    <property type="entry name" value="HATPase_dom"/>
</dbReference>
<evidence type="ECO:0000259" key="5">
    <source>
        <dbReference type="Pfam" id="PF02518"/>
    </source>
</evidence>
<evidence type="ECO:0000313" key="6">
    <source>
        <dbReference type="EMBL" id="MCU6795671.1"/>
    </source>
</evidence>
<dbReference type="Pfam" id="PF02518">
    <property type="entry name" value="HATPase_c"/>
    <property type="match status" value="1"/>
</dbReference>
<evidence type="ECO:0000256" key="1">
    <source>
        <dbReference type="ARBA" id="ARBA00000185"/>
    </source>
</evidence>
<dbReference type="InterPro" id="IPR036890">
    <property type="entry name" value="HATPase_C_sf"/>
</dbReference>
<dbReference type="RefSeq" id="WP_262686636.1">
    <property type="nucleotide sequence ID" value="NZ_JAOQIO010000095.1"/>
</dbReference>
<reference evidence="6 7" key="1">
    <citation type="submission" date="2022-09" db="EMBL/GenBank/DDBJ databases">
        <authorList>
            <person name="Han X.L."/>
            <person name="Wang Q."/>
            <person name="Lu T."/>
        </authorList>
    </citation>
    <scope>NUCLEOTIDE SEQUENCE [LARGE SCALE GENOMIC DNA]</scope>
    <source>
        <strain evidence="6 7">WQ 127069</strain>
    </source>
</reference>
<evidence type="ECO:0000313" key="7">
    <source>
        <dbReference type="Proteomes" id="UP001652445"/>
    </source>
</evidence>
<protein>
    <recommendedName>
        <fullName evidence="2">DNA topoisomerase (ATP-hydrolyzing)</fullName>
        <ecNumber evidence="2">5.6.2.2</ecNumber>
    </recommendedName>
</protein>
<accession>A0ABT2UNS0</accession>
<dbReference type="PRINTS" id="PR00418">
    <property type="entry name" value="TPI2FAMILY"/>
</dbReference>
<dbReference type="PANTHER" id="PTHR45866:SF2">
    <property type="entry name" value="DNA TOPOISOMERASE (ATP-HYDROLYZING)"/>
    <property type="match status" value="1"/>
</dbReference>
<dbReference type="Proteomes" id="UP001652445">
    <property type="component" value="Unassembled WGS sequence"/>
</dbReference>
<keyword evidence="3" id="KW-0238">DNA-binding</keyword>
<dbReference type="Gene3D" id="1.10.10.10">
    <property type="entry name" value="Winged helix-like DNA-binding domain superfamily/Winged helix DNA-binding domain"/>
    <property type="match status" value="1"/>
</dbReference>
<keyword evidence="6" id="KW-0067">ATP-binding</keyword>
<dbReference type="InterPro" id="IPR036390">
    <property type="entry name" value="WH_DNA-bd_sf"/>
</dbReference>
<keyword evidence="7" id="KW-1185">Reference proteome</keyword>
<dbReference type="Gene3D" id="3.30.565.10">
    <property type="entry name" value="Histidine kinase-like ATPase, C-terminal domain"/>
    <property type="match status" value="1"/>
</dbReference>
<dbReference type="EMBL" id="JAOQIO010000095">
    <property type="protein sequence ID" value="MCU6795671.1"/>
    <property type="molecule type" value="Genomic_DNA"/>
</dbReference>
<keyword evidence="6" id="KW-0547">Nucleotide-binding</keyword>
<organism evidence="6 7">
    <name type="scientific">Paenibacillus baimaensis</name>
    <dbReference type="NCBI Taxonomy" id="2982185"/>
    <lineage>
        <taxon>Bacteria</taxon>
        <taxon>Bacillati</taxon>
        <taxon>Bacillota</taxon>
        <taxon>Bacilli</taxon>
        <taxon>Bacillales</taxon>
        <taxon>Paenibacillaceae</taxon>
        <taxon>Paenibacillus</taxon>
    </lineage>
</organism>
<sequence length="365" mass="40137">MTRDLGLELDELKKQLNELQRYVQLSGIDANRKSVVINDRAYPDDEESGGAGLIYYSGQYRNSTIKYKWEAQEQQISSLLNQDSEKLAKILSALGNKQRLDILRSVLQGPVNGTDLVERLHMGTTGQLYHHTKALMGADLLIQEERGGEYSLPAHRVLPVLLLLAAAADLADTGNYMDMAEARDHAGLYLGAGKTKYDPHLLVWALIENSILEHQSGYCSQIDIYLHDQRNVTVADNGRGIPISALSAPDKPNLLAVLTDIQRPGLSAPYFAAGSEKGISVAVVNALSYQLAVEIRRDGHVYRQNYKHGIPQTGVRVVGATGETGTSVTVETDPDLFAADFELHILEKRAAEIQVAYPKLTVLVH</sequence>
<comment type="catalytic activity">
    <reaction evidence="1">
        <text>ATP-dependent breakage, passage and rejoining of double-stranded DNA.</text>
        <dbReference type="EC" id="5.6.2.2"/>
    </reaction>
</comment>
<dbReference type="InterPro" id="IPR036388">
    <property type="entry name" value="WH-like_DNA-bd_sf"/>
</dbReference>
<dbReference type="GO" id="GO:0005524">
    <property type="term" value="F:ATP binding"/>
    <property type="evidence" value="ECO:0007669"/>
    <property type="project" value="UniProtKB-KW"/>
</dbReference>